<evidence type="ECO:0000313" key="9">
    <source>
        <dbReference type="Proteomes" id="UP000561438"/>
    </source>
</evidence>
<gene>
    <name evidence="8" type="ORF">HUV48_02950</name>
</gene>
<evidence type="ECO:0000256" key="1">
    <source>
        <dbReference type="ARBA" id="ARBA00010233"/>
    </source>
</evidence>
<dbReference type="InterPro" id="IPR003507">
    <property type="entry name" value="S66_fam"/>
</dbReference>
<dbReference type="EMBL" id="JABWGV010000001">
    <property type="protein sequence ID" value="NVD43976.1"/>
    <property type="molecule type" value="Genomic_DNA"/>
</dbReference>
<dbReference type="AlphaFoldDB" id="A0A850GZR8"/>
<feature type="domain" description="LD-carboxypeptidase N-terminal" evidence="6">
    <location>
        <begin position="4"/>
        <end position="117"/>
    </location>
</feature>
<reference evidence="8 9" key="1">
    <citation type="submission" date="2020-06" db="EMBL/GenBank/DDBJ databases">
        <title>Altererythrobacter sp. HHU K3-1.</title>
        <authorList>
            <person name="Zhang D."/>
            <person name="Xue H."/>
        </authorList>
    </citation>
    <scope>NUCLEOTIDE SEQUENCE [LARGE SCALE GENOMIC DNA]</scope>
    <source>
        <strain evidence="8 9">HHU K3-1</strain>
    </source>
</reference>
<dbReference type="PANTHER" id="PTHR30237">
    <property type="entry name" value="MURAMOYLTETRAPEPTIDE CARBOXYPEPTIDASE"/>
    <property type="match status" value="1"/>
</dbReference>
<evidence type="ECO:0000256" key="5">
    <source>
        <dbReference type="ARBA" id="ARBA00022825"/>
    </source>
</evidence>
<dbReference type="InterPro" id="IPR040449">
    <property type="entry name" value="Peptidase_S66_N"/>
</dbReference>
<dbReference type="PANTHER" id="PTHR30237:SF2">
    <property type="entry name" value="MUREIN TETRAPEPTIDE CARBOXYPEPTIDASE"/>
    <property type="match status" value="1"/>
</dbReference>
<sequence length="275" mass="29601">MTSIAICAPGKRIEQEFADSVLAYAAAHFPNVTLDFHDQCFAEEGHFAGSDGKRLDALLECANDSSMDAVWFAHGGYGSNRIAADAVAKMDVAAKDKPFLGYSDTGYLLAALYKAGIGKPAHGPMVADIRHEGGEEAIARALGYLSGNTNGLESTLDDTPTVAFNLMTLAMTCGTELMPELSGHVVMVEEVSEHFYAVDRLFFHVTQHLSGIAGLRLGRLGDVPKNDRDFGMTDQQIARYWCERTGIPYLGRADIGHDPANRIVPFGVAAPHAPQ</sequence>
<evidence type="ECO:0000313" key="8">
    <source>
        <dbReference type="EMBL" id="NVD43976.1"/>
    </source>
</evidence>
<accession>A0A850GZR8</accession>
<feature type="domain" description="LD-carboxypeptidase C-terminal" evidence="7">
    <location>
        <begin position="165"/>
        <end position="270"/>
    </location>
</feature>
<dbReference type="Gene3D" id="3.50.30.60">
    <property type="entry name" value="LD-carboxypeptidase A C-terminal domain-like"/>
    <property type="match status" value="1"/>
</dbReference>
<comment type="caution">
    <text evidence="8">The sequence shown here is derived from an EMBL/GenBank/DDBJ whole genome shotgun (WGS) entry which is preliminary data.</text>
</comment>
<keyword evidence="9" id="KW-1185">Reference proteome</keyword>
<keyword evidence="2 8" id="KW-0121">Carboxypeptidase</keyword>
<proteinExistence type="inferred from homology"/>
<dbReference type="SUPFAM" id="SSF141986">
    <property type="entry name" value="LD-carboxypeptidase A C-terminal domain-like"/>
    <property type="match status" value="1"/>
</dbReference>
<organism evidence="8 9">
    <name type="scientific">Qipengyuania atrilutea</name>
    <dbReference type="NCBI Taxonomy" id="2744473"/>
    <lineage>
        <taxon>Bacteria</taxon>
        <taxon>Pseudomonadati</taxon>
        <taxon>Pseudomonadota</taxon>
        <taxon>Alphaproteobacteria</taxon>
        <taxon>Sphingomonadales</taxon>
        <taxon>Erythrobacteraceae</taxon>
        <taxon>Qipengyuania</taxon>
    </lineage>
</organism>
<dbReference type="RefSeq" id="WP_176266266.1">
    <property type="nucleotide sequence ID" value="NZ_JABWGV010000001.1"/>
</dbReference>
<dbReference type="Pfam" id="PF02016">
    <property type="entry name" value="Peptidase_S66"/>
    <property type="match status" value="1"/>
</dbReference>
<dbReference type="GO" id="GO:0004180">
    <property type="term" value="F:carboxypeptidase activity"/>
    <property type="evidence" value="ECO:0007669"/>
    <property type="project" value="UniProtKB-KW"/>
</dbReference>
<dbReference type="InterPro" id="IPR040921">
    <property type="entry name" value="Peptidase_S66C"/>
</dbReference>
<evidence type="ECO:0000256" key="4">
    <source>
        <dbReference type="ARBA" id="ARBA00022801"/>
    </source>
</evidence>
<name>A0A850GZR8_9SPHN</name>
<comment type="similarity">
    <text evidence="1">Belongs to the peptidase S66 family.</text>
</comment>
<evidence type="ECO:0000259" key="7">
    <source>
        <dbReference type="Pfam" id="PF17676"/>
    </source>
</evidence>
<dbReference type="Gene3D" id="3.40.50.10740">
    <property type="entry name" value="Class I glutamine amidotransferase-like"/>
    <property type="match status" value="1"/>
</dbReference>
<dbReference type="CDD" id="cd07025">
    <property type="entry name" value="Peptidase_S66"/>
    <property type="match status" value="1"/>
</dbReference>
<dbReference type="GO" id="GO:0008236">
    <property type="term" value="F:serine-type peptidase activity"/>
    <property type="evidence" value="ECO:0007669"/>
    <property type="project" value="UniProtKB-KW"/>
</dbReference>
<evidence type="ECO:0000259" key="6">
    <source>
        <dbReference type="Pfam" id="PF02016"/>
    </source>
</evidence>
<dbReference type="Pfam" id="PF17676">
    <property type="entry name" value="Peptidase_S66C"/>
    <property type="match status" value="1"/>
</dbReference>
<evidence type="ECO:0000256" key="2">
    <source>
        <dbReference type="ARBA" id="ARBA00022645"/>
    </source>
</evidence>
<dbReference type="SUPFAM" id="SSF52317">
    <property type="entry name" value="Class I glutamine amidotransferase-like"/>
    <property type="match status" value="1"/>
</dbReference>
<keyword evidence="5" id="KW-0720">Serine protease</keyword>
<dbReference type="GO" id="GO:0006508">
    <property type="term" value="P:proteolysis"/>
    <property type="evidence" value="ECO:0007669"/>
    <property type="project" value="UniProtKB-KW"/>
</dbReference>
<keyword evidence="4" id="KW-0378">Hydrolase</keyword>
<dbReference type="Proteomes" id="UP000561438">
    <property type="component" value="Unassembled WGS sequence"/>
</dbReference>
<evidence type="ECO:0000256" key="3">
    <source>
        <dbReference type="ARBA" id="ARBA00022670"/>
    </source>
</evidence>
<keyword evidence="3" id="KW-0645">Protease</keyword>
<dbReference type="InterPro" id="IPR027461">
    <property type="entry name" value="Carboxypeptidase_A_C_sf"/>
</dbReference>
<dbReference type="InterPro" id="IPR029062">
    <property type="entry name" value="Class_I_gatase-like"/>
</dbReference>
<protein>
    <submittedName>
        <fullName evidence="8">LD-carboxypeptidase</fullName>
    </submittedName>
</protein>
<dbReference type="InterPro" id="IPR027478">
    <property type="entry name" value="LdcA_N"/>
</dbReference>